<keyword evidence="2" id="KW-1185">Reference proteome</keyword>
<evidence type="ECO:0000313" key="2">
    <source>
        <dbReference type="Proteomes" id="UP000187209"/>
    </source>
</evidence>
<dbReference type="AlphaFoldDB" id="A0A1R2BQ11"/>
<reference evidence="1 2" key="1">
    <citation type="submission" date="2016-11" db="EMBL/GenBank/DDBJ databases">
        <title>The macronuclear genome of Stentor coeruleus: a giant cell with tiny introns.</title>
        <authorList>
            <person name="Slabodnick M."/>
            <person name="Ruby J.G."/>
            <person name="Reiff S.B."/>
            <person name="Swart E.C."/>
            <person name="Gosai S."/>
            <person name="Prabakaran S."/>
            <person name="Witkowska E."/>
            <person name="Larue G.E."/>
            <person name="Fisher S."/>
            <person name="Freeman R.M."/>
            <person name="Gunawardena J."/>
            <person name="Chu W."/>
            <person name="Stover N.A."/>
            <person name="Gregory B.D."/>
            <person name="Nowacki M."/>
            <person name="Derisi J."/>
            <person name="Roy S.W."/>
            <person name="Marshall W.F."/>
            <person name="Sood P."/>
        </authorList>
    </citation>
    <scope>NUCLEOTIDE SEQUENCE [LARGE SCALE GENOMIC DNA]</scope>
    <source>
        <strain evidence="1">WM001</strain>
    </source>
</reference>
<name>A0A1R2BQ11_9CILI</name>
<accession>A0A1R2BQ11</accession>
<gene>
    <name evidence="1" type="ORF">SteCoe_21239</name>
</gene>
<dbReference type="EMBL" id="MPUH01000499">
    <property type="protein sequence ID" value="OMJ78882.1"/>
    <property type="molecule type" value="Genomic_DNA"/>
</dbReference>
<protein>
    <submittedName>
        <fullName evidence="1">Uncharacterized protein</fullName>
    </submittedName>
</protein>
<organism evidence="1 2">
    <name type="scientific">Stentor coeruleus</name>
    <dbReference type="NCBI Taxonomy" id="5963"/>
    <lineage>
        <taxon>Eukaryota</taxon>
        <taxon>Sar</taxon>
        <taxon>Alveolata</taxon>
        <taxon>Ciliophora</taxon>
        <taxon>Postciliodesmatophora</taxon>
        <taxon>Heterotrichea</taxon>
        <taxon>Heterotrichida</taxon>
        <taxon>Stentoridae</taxon>
        <taxon>Stentor</taxon>
    </lineage>
</organism>
<proteinExistence type="predicted"/>
<comment type="caution">
    <text evidence="1">The sequence shown here is derived from an EMBL/GenBank/DDBJ whole genome shotgun (WGS) entry which is preliminary data.</text>
</comment>
<sequence>MSKSSSRKEELSDCESTSEINLSYYCSSGTESVICNISTLDYNDSSISSIHSEKESSSSLTKNDKSLKNSPLIDIFLYINSKVHDDKMPSNQITQFSNSESKTLEKEKYDIVQIFSTITKKKQEKSINHDIKKHPLETKNILEQAENFDTKNTPNNEKPLNEIIKSDSKIQELYNNPPSIIILECIDKDIKIPYDKEKHSKLIQKPKRNPKSIYTDSDISKYANLSSSNSIRKNKIGYMSCARCLII</sequence>
<evidence type="ECO:0000313" key="1">
    <source>
        <dbReference type="EMBL" id="OMJ78882.1"/>
    </source>
</evidence>
<dbReference type="Proteomes" id="UP000187209">
    <property type="component" value="Unassembled WGS sequence"/>
</dbReference>